<protein>
    <recommendedName>
        <fullName evidence="4">DNA breaking-rejoining protein</fullName>
    </recommendedName>
</protein>
<name>A0A849VQI7_9HYPH</name>
<organism evidence="2 3">
    <name type="scientific">Phyllobacterium pellucidum</name>
    <dbReference type="NCBI Taxonomy" id="2740464"/>
    <lineage>
        <taxon>Bacteria</taxon>
        <taxon>Pseudomonadati</taxon>
        <taxon>Pseudomonadota</taxon>
        <taxon>Alphaproteobacteria</taxon>
        <taxon>Hyphomicrobiales</taxon>
        <taxon>Phyllobacteriaceae</taxon>
        <taxon>Phyllobacterium</taxon>
    </lineage>
</organism>
<accession>A0A849VQI7</accession>
<dbReference type="AlphaFoldDB" id="A0A849VQI7"/>
<dbReference type="EMBL" id="JABUMX010000003">
    <property type="protein sequence ID" value="NTS32315.1"/>
    <property type="molecule type" value="Genomic_DNA"/>
</dbReference>
<feature type="chain" id="PRO_5032415864" description="DNA breaking-rejoining protein" evidence="1">
    <location>
        <begin position="18"/>
        <end position="132"/>
    </location>
</feature>
<comment type="caution">
    <text evidence="2">The sequence shown here is derived from an EMBL/GenBank/DDBJ whole genome shotgun (WGS) entry which is preliminary data.</text>
</comment>
<sequence>MKIRLFILAFSACVACAGSGLADSQSYLVKFRLGMRSTTMSGDIRGPETTTYIIEAKPGQEMSIAFRSDNESCTFNVYDPESDGAVVEARAIGDGYIGKLPPSGQYQVKVAFMNEAQPVAACRYSITFDISG</sequence>
<keyword evidence="1" id="KW-0732">Signal</keyword>
<reference evidence="2 3" key="1">
    <citation type="submission" date="2020-05" db="EMBL/GenBank/DDBJ databases">
        <authorList>
            <person name="Kim M.K."/>
        </authorList>
    </citation>
    <scope>NUCLEOTIDE SEQUENCE [LARGE SCALE GENOMIC DNA]</scope>
    <source>
        <strain evidence="2 3">BT25</strain>
    </source>
</reference>
<dbReference type="Proteomes" id="UP000550508">
    <property type="component" value="Unassembled WGS sequence"/>
</dbReference>
<feature type="signal peptide" evidence="1">
    <location>
        <begin position="1"/>
        <end position="17"/>
    </location>
</feature>
<evidence type="ECO:0008006" key="4">
    <source>
        <dbReference type="Google" id="ProtNLM"/>
    </source>
</evidence>
<gene>
    <name evidence="2" type="ORF">HQ945_13720</name>
</gene>
<proteinExistence type="predicted"/>
<dbReference type="RefSeq" id="WP_139202517.1">
    <property type="nucleotide sequence ID" value="NZ_CP088292.1"/>
</dbReference>
<evidence type="ECO:0000256" key="1">
    <source>
        <dbReference type="SAM" id="SignalP"/>
    </source>
</evidence>
<evidence type="ECO:0000313" key="2">
    <source>
        <dbReference type="EMBL" id="NTS32315.1"/>
    </source>
</evidence>
<evidence type="ECO:0000313" key="3">
    <source>
        <dbReference type="Proteomes" id="UP000550508"/>
    </source>
</evidence>
<dbReference type="Gene3D" id="2.60.120.380">
    <property type="match status" value="1"/>
</dbReference>
<keyword evidence="3" id="KW-1185">Reference proteome</keyword>